<sequence>MHTDYSRRNFVSALCRGLCLSSVGPWLVGCDERSDGASTSGEIRFNDLTGHEIILDRPAERIVDTVGSAAALAIAVHGSPSRLAGIHPFTRPMLEKSFISRIFPEVLQIPSDVVTGSYTANVERIARLNPDIVIHWGDYGEATATPLRNAGLTVASYRALPGSAEETLYAFAKMLGDMIGDNSRSNYLRKLGDQVRTHLSGALHAIPQEWRTRALIVTVTGSALSASGGDGHGTYSYHLYRAGGINVASALPDFSAVSSEQIANWNPDVVFVFNSEGASLERIYADPILSVTKAARARRVYVLPIGSHSWGSLGPEDPLVHTWMAELFYPERMDKSMRGRMKSAYERMFARRFTDGELDEVLLMSTNGQSNGYGRFAQT</sequence>
<dbReference type="PANTHER" id="PTHR30535:SF34">
    <property type="entry name" value="MOLYBDATE-BINDING PROTEIN MOLA"/>
    <property type="match status" value="1"/>
</dbReference>
<dbReference type="Pfam" id="PF01497">
    <property type="entry name" value="Peripla_BP_2"/>
    <property type="match status" value="1"/>
</dbReference>
<name>A0A6N7LJ33_SINTE</name>
<comment type="caution">
    <text evidence="2">The sequence shown here is derived from an EMBL/GenBank/DDBJ whole genome shotgun (WGS) entry which is preliminary data.</text>
</comment>
<dbReference type="PANTHER" id="PTHR30535">
    <property type="entry name" value="VITAMIN B12-BINDING PROTEIN"/>
    <property type="match status" value="1"/>
</dbReference>
<reference evidence="2 3" key="1">
    <citation type="journal article" date="2013" name="Genome Biol.">
        <title>Comparative genomics of the core and accessory genomes of 48 Sinorhizobium strains comprising five genospecies.</title>
        <authorList>
            <person name="Sugawara M."/>
            <person name="Epstein B."/>
            <person name="Badgley B.D."/>
            <person name="Unno T."/>
            <person name="Xu L."/>
            <person name="Reese J."/>
            <person name="Gyaneshwar P."/>
            <person name="Denny R."/>
            <person name="Mudge J."/>
            <person name="Bharti A.K."/>
            <person name="Farmer A.D."/>
            <person name="May G.D."/>
            <person name="Woodward J.E."/>
            <person name="Medigue C."/>
            <person name="Vallenet D."/>
            <person name="Lajus A."/>
            <person name="Rouy Z."/>
            <person name="Martinez-Vaz B."/>
            <person name="Tiffin P."/>
            <person name="Young N.D."/>
            <person name="Sadowsky M.J."/>
        </authorList>
    </citation>
    <scope>NUCLEOTIDE SEQUENCE [LARGE SCALE GENOMIC DNA]</scope>
    <source>
        <strain evidence="2 3">USDA4894</strain>
    </source>
</reference>
<dbReference type="SUPFAM" id="SSF53807">
    <property type="entry name" value="Helical backbone' metal receptor"/>
    <property type="match status" value="1"/>
</dbReference>
<dbReference type="InterPro" id="IPR050902">
    <property type="entry name" value="ABC_Transporter_SBP"/>
</dbReference>
<dbReference type="Gene3D" id="1.20.58.2180">
    <property type="match status" value="1"/>
</dbReference>
<dbReference type="PROSITE" id="PS50983">
    <property type="entry name" value="FE_B12_PBP"/>
    <property type="match status" value="1"/>
</dbReference>
<dbReference type="Proteomes" id="UP000439983">
    <property type="component" value="Unassembled WGS sequence"/>
</dbReference>
<accession>A0A6N7LJ33</accession>
<evidence type="ECO:0000259" key="1">
    <source>
        <dbReference type="PROSITE" id="PS50983"/>
    </source>
</evidence>
<dbReference type="Gene3D" id="3.40.50.1980">
    <property type="entry name" value="Nitrogenase molybdenum iron protein domain"/>
    <property type="match status" value="2"/>
</dbReference>
<evidence type="ECO:0000313" key="3">
    <source>
        <dbReference type="Proteomes" id="UP000439983"/>
    </source>
</evidence>
<dbReference type="InterPro" id="IPR002491">
    <property type="entry name" value="ABC_transptr_periplasmic_BD"/>
</dbReference>
<gene>
    <name evidence="2" type="ORF">GHK62_18940</name>
</gene>
<feature type="domain" description="Fe/B12 periplasmic-binding" evidence="1">
    <location>
        <begin position="61"/>
        <end position="332"/>
    </location>
</feature>
<dbReference type="AlphaFoldDB" id="A0A6N7LJ33"/>
<dbReference type="OrthoDB" id="9775594at2"/>
<dbReference type="EMBL" id="WITC01000076">
    <property type="protein sequence ID" value="MQX16754.1"/>
    <property type="molecule type" value="Genomic_DNA"/>
</dbReference>
<dbReference type="PROSITE" id="PS51257">
    <property type="entry name" value="PROKAR_LIPOPROTEIN"/>
    <property type="match status" value="1"/>
</dbReference>
<keyword evidence="3" id="KW-1185">Reference proteome</keyword>
<evidence type="ECO:0000313" key="2">
    <source>
        <dbReference type="EMBL" id="MQX16754.1"/>
    </source>
</evidence>
<organism evidence="2 3">
    <name type="scientific">Sinorhizobium terangae</name>
    <dbReference type="NCBI Taxonomy" id="110322"/>
    <lineage>
        <taxon>Bacteria</taxon>
        <taxon>Pseudomonadati</taxon>
        <taxon>Pseudomonadota</taxon>
        <taxon>Alphaproteobacteria</taxon>
        <taxon>Hyphomicrobiales</taxon>
        <taxon>Rhizobiaceae</taxon>
        <taxon>Sinorhizobium/Ensifer group</taxon>
        <taxon>Sinorhizobium</taxon>
    </lineage>
</organism>
<proteinExistence type="predicted"/>
<protein>
    <submittedName>
        <fullName evidence="2">ABC transporter substrate-binding protein</fullName>
    </submittedName>
</protein>